<keyword evidence="1" id="KW-0472">Membrane</keyword>
<proteinExistence type="predicted"/>
<evidence type="ECO:0000256" key="1">
    <source>
        <dbReference type="SAM" id="Phobius"/>
    </source>
</evidence>
<accession>A0A7I4Y768</accession>
<feature type="transmembrane region" description="Helical" evidence="1">
    <location>
        <begin position="71"/>
        <end position="96"/>
    </location>
</feature>
<keyword evidence="1" id="KW-0812">Transmembrane</keyword>
<dbReference type="Proteomes" id="UP000025227">
    <property type="component" value="Unplaced"/>
</dbReference>
<reference evidence="3" key="1">
    <citation type="submission" date="2020-12" db="UniProtKB">
        <authorList>
            <consortium name="WormBaseParasite"/>
        </authorList>
    </citation>
    <scope>IDENTIFICATION</scope>
    <source>
        <strain evidence="3">MHco3</strain>
    </source>
</reference>
<evidence type="ECO:0000313" key="2">
    <source>
        <dbReference type="Proteomes" id="UP000025227"/>
    </source>
</evidence>
<organism evidence="2 3">
    <name type="scientific">Haemonchus contortus</name>
    <name type="common">Barber pole worm</name>
    <dbReference type="NCBI Taxonomy" id="6289"/>
    <lineage>
        <taxon>Eukaryota</taxon>
        <taxon>Metazoa</taxon>
        <taxon>Ecdysozoa</taxon>
        <taxon>Nematoda</taxon>
        <taxon>Chromadorea</taxon>
        <taxon>Rhabditida</taxon>
        <taxon>Rhabditina</taxon>
        <taxon>Rhabditomorpha</taxon>
        <taxon>Strongyloidea</taxon>
        <taxon>Trichostrongylidae</taxon>
        <taxon>Haemonchus</taxon>
    </lineage>
</organism>
<keyword evidence="1" id="KW-1133">Transmembrane helix</keyword>
<name>A0A7I4Y768_HAECO</name>
<evidence type="ECO:0000313" key="3">
    <source>
        <dbReference type="WBParaSite" id="HCON_00061930-00001"/>
    </source>
</evidence>
<protein>
    <submittedName>
        <fullName evidence="3">Transmembrane protein</fullName>
    </submittedName>
</protein>
<keyword evidence="2" id="KW-1185">Reference proteome</keyword>
<dbReference type="AlphaFoldDB" id="A0A7I4Y768"/>
<sequence>MNFSMTWNSSYENISTILEDENISTTFQADLSTTIWDGTDFTSNMIRTALISAATERQALDESTICLKETALFVVIGLLVLSFILMMGVCIALLMFRLRSGEKLSDIF</sequence>
<dbReference type="WBParaSite" id="HCON_00061930-00001">
    <property type="protein sequence ID" value="HCON_00061930-00001"/>
    <property type="gene ID" value="HCON_00061930"/>
</dbReference>